<feature type="region of interest" description="Disordered" evidence="1">
    <location>
        <begin position="47"/>
        <end position="68"/>
    </location>
</feature>
<comment type="caution">
    <text evidence="2">The sequence shown here is derived from an EMBL/GenBank/DDBJ whole genome shotgun (WGS) entry which is preliminary data.</text>
</comment>
<proteinExistence type="predicted"/>
<dbReference type="AlphaFoldDB" id="A0A5E4AJL4"/>
<gene>
    <name evidence="2" type="ORF">MONAX_5E010490</name>
</gene>
<evidence type="ECO:0000313" key="2">
    <source>
        <dbReference type="EMBL" id="VTJ57170.1"/>
    </source>
</evidence>
<keyword evidence="3" id="KW-1185">Reference proteome</keyword>
<name>A0A5E4AJL4_MARMO</name>
<organism evidence="2 3">
    <name type="scientific">Marmota monax</name>
    <name type="common">Woodchuck</name>
    <dbReference type="NCBI Taxonomy" id="9995"/>
    <lineage>
        <taxon>Eukaryota</taxon>
        <taxon>Metazoa</taxon>
        <taxon>Chordata</taxon>
        <taxon>Craniata</taxon>
        <taxon>Vertebrata</taxon>
        <taxon>Euteleostomi</taxon>
        <taxon>Mammalia</taxon>
        <taxon>Eutheria</taxon>
        <taxon>Euarchontoglires</taxon>
        <taxon>Glires</taxon>
        <taxon>Rodentia</taxon>
        <taxon>Sciuromorpha</taxon>
        <taxon>Sciuridae</taxon>
        <taxon>Xerinae</taxon>
        <taxon>Marmotini</taxon>
        <taxon>Marmota</taxon>
    </lineage>
</organism>
<evidence type="ECO:0000313" key="3">
    <source>
        <dbReference type="Proteomes" id="UP000335636"/>
    </source>
</evidence>
<sequence length="104" mass="11225">MSKKTVEGDLSAGRFRVEHRCPVSLAEAPCVLGQPLSSLVQSCPDSSIQLGSPTSPPSKPMMVTVSGPAQEARPLPRYLCFLCSRRWKIEPVVVNKNVSCVDGK</sequence>
<reference evidence="2" key="1">
    <citation type="submission" date="2019-04" db="EMBL/GenBank/DDBJ databases">
        <authorList>
            <person name="Alioto T."/>
            <person name="Alioto T."/>
        </authorList>
    </citation>
    <scope>NUCLEOTIDE SEQUENCE [LARGE SCALE GENOMIC DNA]</scope>
</reference>
<evidence type="ECO:0000256" key="1">
    <source>
        <dbReference type="SAM" id="MobiDB-lite"/>
    </source>
</evidence>
<accession>A0A5E4AJL4</accession>
<dbReference type="Proteomes" id="UP000335636">
    <property type="component" value="Unassembled WGS sequence"/>
</dbReference>
<protein>
    <submittedName>
        <fullName evidence="2">Uncharacterized protein</fullName>
    </submittedName>
</protein>
<dbReference type="EMBL" id="CABDUW010000076">
    <property type="protein sequence ID" value="VTJ57170.1"/>
    <property type="molecule type" value="Genomic_DNA"/>
</dbReference>